<keyword evidence="2" id="KW-0732">Signal</keyword>
<keyword evidence="5" id="KW-1185">Reference proteome</keyword>
<evidence type="ECO:0000313" key="5">
    <source>
        <dbReference type="Proteomes" id="UP001497497"/>
    </source>
</evidence>
<dbReference type="AlphaFoldDB" id="A0AAV2GY35"/>
<dbReference type="InterPro" id="IPR016187">
    <property type="entry name" value="CTDL_fold"/>
</dbReference>
<dbReference type="PROSITE" id="PS00615">
    <property type="entry name" value="C_TYPE_LECTIN_1"/>
    <property type="match status" value="1"/>
</dbReference>
<dbReference type="PROSITE" id="PS50041">
    <property type="entry name" value="C_TYPE_LECTIN_2"/>
    <property type="match status" value="1"/>
</dbReference>
<dbReference type="EMBL" id="CAXITT010000001">
    <property type="protein sequence ID" value="CAL1525996.1"/>
    <property type="molecule type" value="Genomic_DNA"/>
</dbReference>
<name>A0AAV2GY35_LYMST</name>
<keyword evidence="1" id="KW-1015">Disulfide bond</keyword>
<dbReference type="PANTHER" id="PTHR22801:SF63">
    <property type="entry name" value="C-TYPE LECTIN DOMAIN-CONTAINING PROTEIN"/>
    <property type="match status" value="1"/>
</dbReference>
<evidence type="ECO:0000256" key="1">
    <source>
        <dbReference type="ARBA" id="ARBA00023157"/>
    </source>
</evidence>
<feature type="chain" id="PRO_5043752076" description="C-type lectin domain-containing protein" evidence="2">
    <location>
        <begin position="26"/>
        <end position="239"/>
    </location>
</feature>
<protein>
    <recommendedName>
        <fullName evidence="3">C-type lectin domain-containing protein</fullName>
    </recommendedName>
</protein>
<proteinExistence type="predicted"/>
<evidence type="ECO:0000259" key="3">
    <source>
        <dbReference type="PROSITE" id="PS50041"/>
    </source>
</evidence>
<organism evidence="4 5">
    <name type="scientific">Lymnaea stagnalis</name>
    <name type="common">Great pond snail</name>
    <name type="synonym">Helix stagnalis</name>
    <dbReference type="NCBI Taxonomy" id="6523"/>
    <lineage>
        <taxon>Eukaryota</taxon>
        <taxon>Metazoa</taxon>
        <taxon>Spiralia</taxon>
        <taxon>Lophotrochozoa</taxon>
        <taxon>Mollusca</taxon>
        <taxon>Gastropoda</taxon>
        <taxon>Heterobranchia</taxon>
        <taxon>Euthyneura</taxon>
        <taxon>Panpulmonata</taxon>
        <taxon>Hygrophila</taxon>
        <taxon>Lymnaeoidea</taxon>
        <taxon>Lymnaeidae</taxon>
        <taxon>Lymnaea</taxon>
    </lineage>
</organism>
<comment type="caution">
    <text evidence="4">The sequence shown here is derived from an EMBL/GenBank/DDBJ whole genome shotgun (WGS) entry which is preliminary data.</text>
</comment>
<dbReference type="InterPro" id="IPR016186">
    <property type="entry name" value="C-type_lectin-like/link_sf"/>
</dbReference>
<evidence type="ECO:0000256" key="2">
    <source>
        <dbReference type="SAM" id="SignalP"/>
    </source>
</evidence>
<gene>
    <name evidence="4" type="ORF">GSLYS_00000173001</name>
</gene>
<dbReference type="SUPFAM" id="SSF56436">
    <property type="entry name" value="C-type lectin-like"/>
    <property type="match status" value="1"/>
</dbReference>
<dbReference type="PANTHER" id="PTHR22801">
    <property type="entry name" value="LITHOSTATHINE"/>
    <property type="match status" value="1"/>
</dbReference>
<feature type="signal peptide" evidence="2">
    <location>
        <begin position="1"/>
        <end position="25"/>
    </location>
</feature>
<dbReference type="InterPro" id="IPR001304">
    <property type="entry name" value="C-type_lectin-like"/>
</dbReference>
<dbReference type="InterPro" id="IPR018378">
    <property type="entry name" value="C-type_lectin_CS"/>
</dbReference>
<dbReference type="InterPro" id="IPR050801">
    <property type="entry name" value="Ca-Dep_Lectins_ImmuneDev"/>
</dbReference>
<accession>A0AAV2GY35</accession>
<feature type="domain" description="C-type lectin" evidence="3">
    <location>
        <begin position="118"/>
        <end position="238"/>
    </location>
</feature>
<dbReference type="Pfam" id="PF00059">
    <property type="entry name" value="Lectin_C"/>
    <property type="match status" value="1"/>
</dbReference>
<dbReference type="SMART" id="SM00034">
    <property type="entry name" value="CLECT"/>
    <property type="match status" value="1"/>
</dbReference>
<sequence length="239" mass="27439">MFNISPLEDALKVILLMLALYSVRGESGIIFKKNTNQSIGFVRQLQVWTGIGLIECTRRCLHQLNTSCSGVVYDNKTCVPGSCMVNVTPNPQVPQGIMYYKPELCKRTHPCVEYTVKDSTTCLWVVQSPISSTEAQDSCKSYNGHLYTMRSTEKSDILKRANLVPNNEYWIGLNDREEENVFRWVDNGEIMSQEQRIRLFKPNQPDNADSGEDCVVYDQRTQRLHDDKCHRQKAYICEI</sequence>
<evidence type="ECO:0000313" key="4">
    <source>
        <dbReference type="EMBL" id="CAL1525996.1"/>
    </source>
</evidence>
<dbReference type="Proteomes" id="UP001497497">
    <property type="component" value="Unassembled WGS sequence"/>
</dbReference>
<dbReference type="CDD" id="cd00037">
    <property type="entry name" value="CLECT"/>
    <property type="match status" value="1"/>
</dbReference>
<reference evidence="4 5" key="1">
    <citation type="submission" date="2024-04" db="EMBL/GenBank/DDBJ databases">
        <authorList>
            <consortium name="Genoscope - CEA"/>
            <person name="William W."/>
        </authorList>
    </citation>
    <scope>NUCLEOTIDE SEQUENCE [LARGE SCALE GENOMIC DNA]</scope>
</reference>
<dbReference type="Gene3D" id="3.10.100.10">
    <property type="entry name" value="Mannose-Binding Protein A, subunit A"/>
    <property type="match status" value="1"/>
</dbReference>